<name>A0A9P5NW15_GYMJU</name>
<feature type="compositionally biased region" description="Low complexity" evidence="1">
    <location>
        <begin position="131"/>
        <end position="146"/>
    </location>
</feature>
<feature type="compositionally biased region" description="Basic and acidic residues" evidence="1">
    <location>
        <begin position="295"/>
        <end position="305"/>
    </location>
</feature>
<feature type="compositionally biased region" description="Polar residues" evidence="1">
    <location>
        <begin position="22"/>
        <end position="37"/>
    </location>
</feature>
<feature type="compositionally biased region" description="Low complexity" evidence="1">
    <location>
        <begin position="50"/>
        <end position="62"/>
    </location>
</feature>
<feature type="compositionally biased region" description="Low complexity" evidence="1">
    <location>
        <begin position="181"/>
        <end position="196"/>
    </location>
</feature>
<gene>
    <name evidence="2" type="ORF">CPB84DRAFT_1225757</name>
</gene>
<proteinExistence type="predicted"/>
<comment type="caution">
    <text evidence="2">The sequence shown here is derived from an EMBL/GenBank/DDBJ whole genome shotgun (WGS) entry which is preliminary data.</text>
</comment>
<dbReference type="EMBL" id="JADNYJ010000006">
    <property type="protein sequence ID" value="KAF8910550.1"/>
    <property type="molecule type" value="Genomic_DNA"/>
</dbReference>
<feature type="compositionally biased region" description="Low complexity" evidence="1">
    <location>
        <begin position="268"/>
        <end position="283"/>
    </location>
</feature>
<sequence length="311" mass="33302">MRRMGGGATRADVHGGRPPPWRSTSTSGLYRQRTSYESIRPTPGAKDARAPTPSAAAPTTTATAPTACATPATLFLYSTRPFPFLACQIPTNTPRSHISGTSDAAPVPTALAIAVTSPPVALAYHEYNHNHSSPTPTSPHSPFSFHQHQHQHQHQQPLHHPPQQVHIPPQPESSRDRRVSASRSTPSIPSTSRPSIKVSTSTPGILASSSASSPASMASPTARRRVLRGKRSQQLSIHLRFKFKTTDAAAAIFLFLVTYNFYPRPIPSSSPGASTSATKASPPVAVPKKGQPHPIRAEAPREYPEGVRGVM</sequence>
<evidence type="ECO:0000256" key="1">
    <source>
        <dbReference type="SAM" id="MobiDB-lite"/>
    </source>
</evidence>
<keyword evidence="3" id="KW-1185">Reference proteome</keyword>
<reference evidence="2" key="1">
    <citation type="submission" date="2020-11" db="EMBL/GenBank/DDBJ databases">
        <authorList>
            <consortium name="DOE Joint Genome Institute"/>
            <person name="Ahrendt S."/>
            <person name="Riley R."/>
            <person name="Andreopoulos W."/>
            <person name="LaButti K."/>
            <person name="Pangilinan J."/>
            <person name="Ruiz-duenas F.J."/>
            <person name="Barrasa J.M."/>
            <person name="Sanchez-Garcia M."/>
            <person name="Camarero S."/>
            <person name="Miyauchi S."/>
            <person name="Serrano A."/>
            <person name="Linde D."/>
            <person name="Babiker R."/>
            <person name="Drula E."/>
            <person name="Ayuso-Fernandez I."/>
            <person name="Pacheco R."/>
            <person name="Padilla G."/>
            <person name="Ferreira P."/>
            <person name="Barriuso J."/>
            <person name="Kellner H."/>
            <person name="Castanera R."/>
            <person name="Alfaro M."/>
            <person name="Ramirez L."/>
            <person name="Pisabarro A.G."/>
            <person name="Kuo A."/>
            <person name="Tritt A."/>
            <person name="Lipzen A."/>
            <person name="He G."/>
            <person name="Yan M."/>
            <person name="Ng V."/>
            <person name="Cullen D."/>
            <person name="Martin F."/>
            <person name="Rosso M.-N."/>
            <person name="Henrissat B."/>
            <person name="Hibbett D."/>
            <person name="Martinez A.T."/>
            <person name="Grigoriev I.V."/>
        </authorList>
    </citation>
    <scope>NUCLEOTIDE SEQUENCE</scope>
    <source>
        <strain evidence="2">AH 44721</strain>
    </source>
</reference>
<feature type="compositionally biased region" description="Basic residues" evidence="1">
    <location>
        <begin position="222"/>
        <end position="231"/>
    </location>
</feature>
<feature type="region of interest" description="Disordered" evidence="1">
    <location>
        <begin position="268"/>
        <end position="311"/>
    </location>
</feature>
<feature type="region of interest" description="Disordered" evidence="1">
    <location>
        <begin position="127"/>
        <end position="232"/>
    </location>
</feature>
<feature type="compositionally biased region" description="Low complexity" evidence="1">
    <location>
        <begin position="154"/>
        <end position="167"/>
    </location>
</feature>
<feature type="region of interest" description="Disordered" evidence="1">
    <location>
        <begin position="1"/>
        <end position="62"/>
    </location>
</feature>
<dbReference type="Proteomes" id="UP000724874">
    <property type="component" value="Unassembled WGS sequence"/>
</dbReference>
<evidence type="ECO:0000313" key="3">
    <source>
        <dbReference type="Proteomes" id="UP000724874"/>
    </source>
</evidence>
<dbReference type="AlphaFoldDB" id="A0A9P5NW15"/>
<evidence type="ECO:0000313" key="2">
    <source>
        <dbReference type="EMBL" id="KAF8910550.1"/>
    </source>
</evidence>
<accession>A0A9P5NW15</accession>
<organism evidence="2 3">
    <name type="scientific">Gymnopilus junonius</name>
    <name type="common">Spectacular rustgill mushroom</name>
    <name type="synonym">Gymnopilus spectabilis subsp. junonius</name>
    <dbReference type="NCBI Taxonomy" id="109634"/>
    <lineage>
        <taxon>Eukaryota</taxon>
        <taxon>Fungi</taxon>
        <taxon>Dikarya</taxon>
        <taxon>Basidiomycota</taxon>
        <taxon>Agaricomycotina</taxon>
        <taxon>Agaricomycetes</taxon>
        <taxon>Agaricomycetidae</taxon>
        <taxon>Agaricales</taxon>
        <taxon>Agaricineae</taxon>
        <taxon>Hymenogastraceae</taxon>
        <taxon>Gymnopilus</taxon>
    </lineage>
</organism>
<protein>
    <submittedName>
        <fullName evidence="2">Uncharacterized protein</fullName>
    </submittedName>
</protein>
<feature type="compositionally biased region" description="Low complexity" evidence="1">
    <location>
        <begin position="207"/>
        <end position="221"/>
    </location>
</feature>